<dbReference type="EMBL" id="JBBMFC010000012">
    <property type="protein sequence ID" value="MEQ2578823.1"/>
    <property type="molecule type" value="Genomic_DNA"/>
</dbReference>
<name>A0ABV1I0V6_9FIRM</name>
<dbReference type="Pfam" id="PF00805">
    <property type="entry name" value="Pentapeptide"/>
    <property type="match status" value="1"/>
</dbReference>
<comment type="caution">
    <text evidence="1">The sequence shown here is derived from an EMBL/GenBank/DDBJ whole genome shotgun (WGS) entry which is preliminary data.</text>
</comment>
<protein>
    <submittedName>
        <fullName evidence="1">Pentapeptide repeat-containing protein</fullName>
    </submittedName>
</protein>
<evidence type="ECO:0000313" key="2">
    <source>
        <dbReference type="Proteomes" id="UP001470288"/>
    </source>
</evidence>
<proteinExistence type="predicted"/>
<dbReference type="InterPro" id="IPR001646">
    <property type="entry name" value="5peptide_repeat"/>
</dbReference>
<reference evidence="1 2" key="1">
    <citation type="submission" date="2024-03" db="EMBL/GenBank/DDBJ databases">
        <title>Human intestinal bacterial collection.</title>
        <authorList>
            <person name="Pauvert C."/>
            <person name="Hitch T.C.A."/>
            <person name="Clavel T."/>
        </authorList>
    </citation>
    <scope>NUCLEOTIDE SEQUENCE [LARGE SCALE GENOMIC DNA]</scope>
    <source>
        <strain evidence="1 2">CLA-AA-H78B</strain>
    </source>
</reference>
<gene>
    <name evidence="1" type="ORF">WMO62_08220</name>
</gene>
<sequence>MPLTLSAKFKVLQNQNYYGYHITGGKLFCTSVLNSNFSLTRIVIGAKFLANGYIKCNFMCSDYELLDMESDMFNYCILSNIHLERSSLEWVRMEDCVAIGMSWKENYITGAKFIRCNFSHSKFKETEFHKCVFIDCIIQDVTLTRVSFVKCKFKNCIFTEFPEDKKGTCKFINCREEKEECF</sequence>
<organism evidence="1 2">
    <name type="scientific">Hominiventricola aquisgranensis</name>
    <dbReference type="NCBI Taxonomy" id="3133164"/>
    <lineage>
        <taxon>Bacteria</taxon>
        <taxon>Bacillati</taxon>
        <taxon>Bacillota</taxon>
        <taxon>Clostridia</taxon>
        <taxon>Lachnospirales</taxon>
        <taxon>Lachnospiraceae</taxon>
        <taxon>Hominiventricola</taxon>
    </lineage>
</organism>
<dbReference type="Proteomes" id="UP001470288">
    <property type="component" value="Unassembled WGS sequence"/>
</dbReference>
<keyword evidence="2" id="KW-1185">Reference proteome</keyword>
<accession>A0ABV1I0V6</accession>
<dbReference type="SUPFAM" id="SSF141571">
    <property type="entry name" value="Pentapeptide repeat-like"/>
    <property type="match status" value="1"/>
</dbReference>
<evidence type="ECO:0000313" key="1">
    <source>
        <dbReference type="EMBL" id="MEQ2578823.1"/>
    </source>
</evidence>
<dbReference type="RefSeq" id="WP_349144386.1">
    <property type="nucleotide sequence ID" value="NZ_JBBMFC010000012.1"/>
</dbReference>
<dbReference type="Gene3D" id="2.160.20.80">
    <property type="entry name" value="E3 ubiquitin-protein ligase SopA"/>
    <property type="match status" value="1"/>
</dbReference>